<sequence>MQKTSEVSNERYLEVMGFIEEVCKNNLNEEYLFLAESLCKEIFELKEGNLNKGKANSWACGIVHALGLKNGLFTNKIGITIKAGDLYKLFDVSSSTGLSKSKEVRTLIDLEEDKWLITFNKSDYIDNSKTVDNEIKCEEKQKEKIKEETLDEVCVSKVEAEIIEDEDLKKANKIANEAWNQKNYKKKAKLAKEALKISENCAEAYIILSYDNSLSINEQKILVLKAVEAAKNVIGEENINKYIGKFLDLEVTRPYYSAKYRLGNLLWNINEKLEAIKEFTDLINLDPEDRLLIRGVLLSWLITENLDEEVLNVLNKYKNDYLPSTKFSKALYLFKIGKLEEAERALRIANASNPFVIDYIIKQKRIPTNPPELKSLGTEEDAVYYMKNAETAWNSVNGARSWVKELKNRL</sequence>
<evidence type="ECO:0000256" key="4">
    <source>
        <dbReference type="ARBA" id="ARBA00023136"/>
    </source>
</evidence>
<dbReference type="Pfam" id="PF04184">
    <property type="entry name" value="ST7"/>
    <property type="match status" value="1"/>
</dbReference>
<evidence type="ECO:0000256" key="3">
    <source>
        <dbReference type="ARBA" id="ARBA00022989"/>
    </source>
</evidence>
<reference evidence="7" key="1">
    <citation type="submission" date="2022-05" db="EMBL/GenBank/DDBJ databases">
        <title>Draft genome sequence of Clostridium tertium strain CP3 isolated from Peru.</title>
        <authorList>
            <person name="Hurtado R."/>
            <person name="Lima L."/>
            <person name="Sousa T."/>
            <person name="Jaiswal A.K."/>
            <person name="Tiwari S."/>
            <person name="Maturrano L."/>
            <person name="Brenig B."/>
            <person name="Azevedo V."/>
        </authorList>
    </citation>
    <scope>NUCLEOTIDE SEQUENCE</scope>
    <source>
        <strain evidence="7">CP3</strain>
    </source>
</reference>
<gene>
    <name evidence="7" type="ORF">NE398_02520</name>
</gene>
<comment type="subcellular location">
    <subcellularLocation>
        <location evidence="1">Membrane</location>
        <topology evidence="1">Multi-pass membrane protein</topology>
    </subcellularLocation>
</comment>
<dbReference type="AlphaFoldDB" id="A0A9X4B118"/>
<evidence type="ECO:0000313" key="8">
    <source>
        <dbReference type="Proteomes" id="UP001141183"/>
    </source>
</evidence>
<proteinExistence type="predicted"/>
<feature type="repeat" description="TPR" evidence="5">
    <location>
        <begin position="256"/>
        <end position="289"/>
    </location>
</feature>
<dbReference type="Proteomes" id="UP001141183">
    <property type="component" value="Unassembled WGS sequence"/>
</dbReference>
<dbReference type="SUPFAM" id="SSF48452">
    <property type="entry name" value="TPR-like"/>
    <property type="match status" value="1"/>
</dbReference>
<dbReference type="GO" id="GO:0016020">
    <property type="term" value="C:membrane"/>
    <property type="evidence" value="ECO:0007669"/>
    <property type="project" value="UniProtKB-SubCell"/>
</dbReference>
<evidence type="ECO:0000313" key="7">
    <source>
        <dbReference type="EMBL" id="MDC4239046.1"/>
    </source>
</evidence>
<keyword evidence="4" id="KW-0472">Membrane</keyword>
<keyword evidence="3" id="KW-1133">Transmembrane helix</keyword>
<keyword evidence="5" id="KW-0802">TPR repeat</keyword>
<dbReference type="InterPro" id="IPR019734">
    <property type="entry name" value="TPR_rpt"/>
</dbReference>
<name>A0A9X4B118_9CLOT</name>
<comment type="caution">
    <text evidence="7">The sequence shown here is derived from an EMBL/GenBank/DDBJ whole genome shotgun (WGS) entry which is preliminary data.</text>
</comment>
<keyword evidence="8" id="KW-1185">Reference proteome</keyword>
<evidence type="ECO:0000256" key="5">
    <source>
        <dbReference type="PROSITE-ProRule" id="PRU00339"/>
    </source>
</evidence>
<dbReference type="Gene3D" id="1.25.40.10">
    <property type="entry name" value="Tetratricopeptide repeat domain"/>
    <property type="match status" value="1"/>
</dbReference>
<dbReference type="InterPro" id="IPR045651">
    <property type="entry name" value="DUF6398"/>
</dbReference>
<dbReference type="InterPro" id="IPR007311">
    <property type="entry name" value="ST7"/>
</dbReference>
<feature type="domain" description="DUF6398" evidence="6">
    <location>
        <begin position="14"/>
        <end position="114"/>
    </location>
</feature>
<protein>
    <submittedName>
        <fullName evidence="7">DUF6398 domain-containing protein</fullName>
    </submittedName>
</protein>
<dbReference type="PROSITE" id="PS50005">
    <property type="entry name" value="TPR"/>
    <property type="match status" value="1"/>
</dbReference>
<dbReference type="EMBL" id="JAMRYU010000002">
    <property type="protein sequence ID" value="MDC4239046.1"/>
    <property type="molecule type" value="Genomic_DNA"/>
</dbReference>
<evidence type="ECO:0000256" key="2">
    <source>
        <dbReference type="ARBA" id="ARBA00022692"/>
    </source>
</evidence>
<dbReference type="RefSeq" id="WP_097032764.1">
    <property type="nucleotide sequence ID" value="NZ_CAXSLY010000001.1"/>
</dbReference>
<organism evidence="7 8">
    <name type="scientific">Clostridium tertium</name>
    <dbReference type="NCBI Taxonomy" id="1559"/>
    <lineage>
        <taxon>Bacteria</taxon>
        <taxon>Bacillati</taxon>
        <taxon>Bacillota</taxon>
        <taxon>Clostridia</taxon>
        <taxon>Eubacteriales</taxon>
        <taxon>Clostridiaceae</taxon>
        <taxon>Clostridium</taxon>
    </lineage>
</organism>
<evidence type="ECO:0000256" key="1">
    <source>
        <dbReference type="ARBA" id="ARBA00004141"/>
    </source>
</evidence>
<dbReference type="Pfam" id="PF19935">
    <property type="entry name" value="DUF6398"/>
    <property type="match status" value="1"/>
</dbReference>
<evidence type="ECO:0000259" key="6">
    <source>
        <dbReference type="Pfam" id="PF19935"/>
    </source>
</evidence>
<keyword evidence="2" id="KW-0812">Transmembrane</keyword>
<accession>A0A9X4B118</accession>
<dbReference type="InterPro" id="IPR011990">
    <property type="entry name" value="TPR-like_helical_dom_sf"/>
</dbReference>